<evidence type="ECO:0000313" key="3">
    <source>
        <dbReference type="Proteomes" id="UP000652761"/>
    </source>
</evidence>
<name>A0A843VGU5_COLES</name>
<keyword evidence="3" id="KW-1185">Reference proteome</keyword>
<dbReference type="AlphaFoldDB" id="A0A843VGU5"/>
<protein>
    <submittedName>
        <fullName evidence="2">Uncharacterized protein</fullName>
    </submittedName>
</protein>
<sequence>MIFLFKRVSSVGCICQPNCTAGSLFGIAAEVGDAILNASSLPDVILGIASVARGVGFCLASDRGDAFNEVKRSVCPIHNLQKAEEALSGAREELLWLLRWISGDSYFRMACAAQELREDDARSVGVPSARRFWHASASSAGETEEDIDTHEDGDDQE</sequence>
<gene>
    <name evidence="2" type="ORF">Taro_027010</name>
</gene>
<accession>A0A843VGU5</accession>
<evidence type="ECO:0000256" key="1">
    <source>
        <dbReference type="SAM" id="MobiDB-lite"/>
    </source>
</evidence>
<dbReference type="Proteomes" id="UP000652761">
    <property type="component" value="Unassembled WGS sequence"/>
</dbReference>
<dbReference type="EMBL" id="NMUH01001664">
    <property type="protein sequence ID" value="MQL94356.1"/>
    <property type="molecule type" value="Genomic_DNA"/>
</dbReference>
<proteinExistence type="predicted"/>
<comment type="caution">
    <text evidence="2">The sequence shown here is derived from an EMBL/GenBank/DDBJ whole genome shotgun (WGS) entry which is preliminary data.</text>
</comment>
<feature type="compositionally biased region" description="Acidic residues" evidence="1">
    <location>
        <begin position="142"/>
        <end position="157"/>
    </location>
</feature>
<reference evidence="2" key="1">
    <citation type="submission" date="2017-07" db="EMBL/GenBank/DDBJ databases">
        <title>Taro Niue Genome Assembly and Annotation.</title>
        <authorList>
            <person name="Atibalentja N."/>
            <person name="Keating K."/>
            <person name="Fields C.J."/>
        </authorList>
    </citation>
    <scope>NUCLEOTIDE SEQUENCE</scope>
    <source>
        <strain evidence="2">Niue_2</strain>
        <tissue evidence="2">Leaf</tissue>
    </source>
</reference>
<evidence type="ECO:0000313" key="2">
    <source>
        <dbReference type="EMBL" id="MQL94356.1"/>
    </source>
</evidence>
<organism evidence="2 3">
    <name type="scientific">Colocasia esculenta</name>
    <name type="common">Wild taro</name>
    <name type="synonym">Arum esculentum</name>
    <dbReference type="NCBI Taxonomy" id="4460"/>
    <lineage>
        <taxon>Eukaryota</taxon>
        <taxon>Viridiplantae</taxon>
        <taxon>Streptophyta</taxon>
        <taxon>Embryophyta</taxon>
        <taxon>Tracheophyta</taxon>
        <taxon>Spermatophyta</taxon>
        <taxon>Magnoliopsida</taxon>
        <taxon>Liliopsida</taxon>
        <taxon>Araceae</taxon>
        <taxon>Aroideae</taxon>
        <taxon>Colocasieae</taxon>
        <taxon>Colocasia</taxon>
    </lineage>
</organism>
<feature type="region of interest" description="Disordered" evidence="1">
    <location>
        <begin position="135"/>
        <end position="157"/>
    </location>
</feature>